<dbReference type="OrthoDB" id="267284at2759"/>
<dbReference type="GeneID" id="20529085"/>
<dbReference type="RefSeq" id="XP_009496512.1">
    <property type="nucleotide sequence ID" value="XM_009498237.1"/>
</dbReference>
<dbReference type="Pfam" id="PF05608">
    <property type="entry name" value="RTE1"/>
    <property type="match status" value="1"/>
</dbReference>
<evidence type="ECO:0000313" key="2">
    <source>
        <dbReference type="EMBL" id="KCV68941.1"/>
    </source>
</evidence>
<evidence type="ECO:0000256" key="1">
    <source>
        <dbReference type="SAM" id="MobiDB-lite"/>
    </source>
</evidence>
<dbReference type="STRING" id="691883.A0A058Z491"/>
<feature type="region of interest" description="Disordered" evidence="1">
    <location>
        <begin position="156"/>
        <end position="175"/>
    </location>
</feature>
<feature type="region of interest" description="Disordered" evidence="1">
    <location>
        <begin position="30"/>
        <end position="58"/>
    </location>
</feature>
<dbReference type="eggNOG" id="KOG3150">
    <property type="taxonomic scope" value="Eukaryota"/>
</dbReference>
<dbReference type="PANTHER" id="PTHR20921:SF0">
    <property type="entry name" value="TRANSMEMBRANE PROTEIN 222"/>
    <property type="match status" value="1"/>
</dbReference>
<accession>A0A058Z491</accession>
<dbReference type="AlphaFoldDB" id="A0A058Z491"/>
<protein>
    <submittedName>
        <fullName evidence="2">Uncharacterized protein</fullName>
    </submittedName>
</protein>
<evidence type="ECO:0000313" key="3">
    <source>
        <dbReference type="Proteomes" id="UP000030693"/>
    </source>
</evidence>
<reference evidence="2" key="1">
    <citation type="submission" date="2013-04" db="EMBL/GenBank/DDBJ databases">
        <title>The Genome Sequence of Fonticula alba ATCC 38817.</title>
        <authorList>
            <consortium name="The Broad Institute Genomics Platform"/>
            <person name="Russ C."/>
            <person name="Cuomo C."/>
            <person name="Burger G."/>
            <person name="Gray M.W."/>
            <person name="Holland P.W.H."/>
            <person name="King N."/>
            <person name="Lang F.B.F."/>
            <person name="Roger A.J."/>
            <person name="Ruiz-Trillo I."/>
            <person name="Brown M."/>
            <person name="Walker B."/>
            <person name="Young S."/>
            <person name="Zeng Q."/>
            <person name="Gargeya S."/>
            <person name="Fitzgerald M."/>
            <person name="Haas B."/>
            <person name="Abouelleil A."/>
            <person name="Allen A.W."/>
            <person name="Alvarado L."/>
            <person name="Arachchi H.M."/>
            <person name="Berlin A.M."/>
            <person name="Chapman S.B."/>
            <person name="Gainer-Dewar J."/>
            <person name="Goldberg J."/>
            <person name="Griggs A."/>
            <person name="Gujja S."/>
            <person name="Hansen M."/>
            <person name="Howarth C."/>
            <person name="Imamovic A."/>
            <person name="Ireland A."/>
            <person name="Larimer J."/>
            <person name="McCowan C."/>
            <person name="Murphy C."/>
            <person name="Pearson M."/>
            <person name="Poon T.W."/>
            <person name="Priest M."/>
            <person name="Roberts A."/>
            <person name="Saif S."/>
            <person name="Shea T."/>
            <person name="Sisk P."/>
            <person name="Sykes S."/>
            <person name="Wortman J."/>
            <person name="Nusbaum C."/>
            <person name="Birren B."/>
        </authorList>
    </citation>
    <scope>NUCLEOTIDE SEQUENCE [LARGE SCALE GENOMIC DNA]</scope>
    <source>
        <strain evidence="2">ATCC 38817</strain>
    </source>
</reference>
<proteinExistence type="predicted"/>
<gene>
    <name evidence="2" type="ORF">H696_04360</name>
</gene>
<keyword evidence="3" id="KW-1185">Reference proteome</keyword>
<dbReference type="Proteomes" id="UP000030693">
    <property type="component" value="Unassembled WGS sequence"/>
</dbReference>
<dbReference type="InterPro" id="IPR008496">
    <property type="entry name" value="TMEM222/RTE1"/>
</dbReference>
<sequence length="401" mass="42875">MVTQHCHPLVCPGQAAASHCGCFSRDAPWRPRGRSSSRGHHPRGTGDDVPVLGADAHDSTPGPDHPFRFALVWTPLPLISWLCPVIGHIGIADAHGKISDFAGSQYVSYDNMMLGPPARYVPLSVDRISTYFCQECDGVRLPEDLATVVEAMAGDRQDHQGKPVPAPAPAPALAHLQQQPPPGALAVTAALMAPGPMAPSSDLPLDSGWLIDLIGNYSIARANREFSRLTHRLWRQNCHSHVAVALNVLGIRVPCRVARFFSRIASCFSGGRSLPRSSPVVGAANEDGRPPVHVADLRRETGCRLCRCPPVGGPSATPPLPPSGGAPLTAMGSCHVPGLRNPTAWQSVGPSYPPLGSRWNQVWLALFIFFSGRYDGVNGVVRTWAPFVSICTIITVMAVLL</sequence>
<feature type="compositionally biased region" description="Basic residues" evidence="1">
    <location>
        <begin position="31"/>
        <end position="43"/>
    </location>
</feature>
<dbReference type="EMBL" id="KB932207">
    <property type="protein sequence ID" value="KCV68941.1"/>
    <property type="molecule type" value="Genomic_DNA"/>
</dbReference>
<organism evidence="2">
    <name type="scientific">Fonticula alba</name>
    <name type="common">Slime mold</name>
    <dbReference type="NCBI Taxonomy" id="691883"/>
    <lineage>
        <taxon>Eukaryota</taxon>
        <taxon>Rotosphaerida</taxon>
        <taxon>Fonticulaceae</taxon>
        <taxon>Fonticula</taxon>
    </lineage>
</organism>
<dbReference type="PANTHER" id="PTHR20921">
    <property type="entry name" value="TRANSMEMBRANE PROTEIN 222"/>
    <property type="match status" value="1"/>
</dbReference>
<name>A0A058Z491_FONAL</name>